<evidence type="ECO:0000313" key="3">
    <source>
        <dbReference type="Proteomes" id="UP000317648"/>
    </source>
</evidence>
<dbReference type="OrthoDB" id="264591at2"/>
<feature type="transmembrane region" description="Helical" evidence="1">
    <location>
        <begin position="480"/>
        <end position="505"/>
    </location>
</feature>
<feature type="transmembrane region" description="Helical" evidence="1">
    <location>
        <begin position="342"/>
        <end position="369"/>
    </location>
</feature>
<proteinExistence type="predicted"/>
<organism evidence="2 3">
    <name type="scientific">Lignipirellula cremea</name>
    <dbReference type="NCBI Taxonomy" id="2528010"/>
    <lineage>
        <taxon>Bacteria</taxon>
        <taxon>Pseudomonadati</taxon>
        <taxon>Planctomycetota</taxon>
        <taxon>Planctomycetia</taxon>
        <taxon>Pirellulales</taxon>
        <taxon>Pirellulaceae</taxon>
        <taxon>Lignipirellula</taxon>
    </lineage>
</organism>
<feature type="transmembrane region" description="Helical" evidence="1">
    <location>
        <begin position="23"/>
        <end position="51"/>
    </location>
</feature>
<name>A0A518DR72_9BACT</name>
<sequence>MSTNTLLFAAVAPQWVIDWLTPVWILGLGCIFGLLLVGLLWGIVWLLGLVWPRARQFGDEMPRLVTEGAMGPMLAVIAGLALFGVSAFPLAPAPEVMVKSIFRPQKGGTQTVTVEVAPAPADQEPEPIAVEVSFDGDELQRIDFDSNEDVLLLVNQDGDKSSDRFTIEAGRPQVFAQNVLLANPFSGQYWDKLYAVNNGTAPATLTMKIQTGSPYPQMQTVWIAGLCIGAVFLFYLLLWAFTPRMSAVAFVTTKSEIAQPAFLLLTGGGAALIFAFIWIPYFTFGEDIKVLKDSGLTTIMICGIGLAVWAATKSVSEEIEGRTALTVLSKPIQRRSFLIGKFVGIMWAVLLLFVLLGVVFMVCVAYKPIFDGREGATDATWESCFEQMISVVPGLVLAYLETFVLAAISVAISTRLPMLANFSLTFTIYLLGNLSPQIVQSSEGRFAPVKFVAGLIATVFPVLDHFNIQAAIAGGQEVPNMYLVGALFYSLIYGGIALLVALVFFEDRDLA</sequence>
<dbReference type="PANTHER" id="PTHR43471:SF10">
    <property type="entry name" value="SLL1107 PROTEIN"/>
    <property type="match status" value="1"/>
</dbReference>
<dbReference type="GO" id="GO:0005886">
    <property type="term" value="C:plasma membrane"/>
    <property type="evidence" value="ECO:0007669"/>
    <property type="project" value="UniProtKB-SubCell"/>
</dbReference>
<dbReference type="KEGG" id="lcre:Pla8534_21110"/>
<dbReference type="RefSeq" id="WP_145052543.1">
    <property type="nucleotide sequence ID" value="NZ_CP036433.1"/>
</dbReference>
<accession>A0A518DR72</accession>
<evidence type="ECO:0000313" key="2">
    <source>
        <dbReference type="EMBL" id="QDU94322.1"/>
    </source>
</evidence>
<protein>
    <submittedName>
        <fullName evidence="2">ABC-2 family transporter protein</fullName>
    </submittedName>
</protein>
<reference evidence="2 3" key="1">
    <citation type="submission" date="2019-02" db="EMBL/GenBank/DDBJ databases">
        <title>Deep-cultivation of Planctomycetes and their phenomic and genomic characterization uncovers novel biology.</title>
        <authorList>
            <person name="Wiegand S."/>
            <person name="Jogler M."/>
            <person name="Boedeker C."/>
            <person name="Pinto D."/>
            <person name="Vollmers J."/>
            <person name="Rivas-Marin E."/>
            <person name="Kohn T."/>
            <person name="Peeters S.H."/>
            <person name="Heuer A."/>
            <person name="Rast P."/>
            <person name="Oberbeckmann S."/>
            <person name="Bunk B."/>
            <person name="Jeske O."/>
            <person name="Meyerdierks A."/>
            <person name="Storesund J.E."/>
            <person name="Kallscheuer N."/>
            <person name="Luecker S."/>
            <person name="Lage O.M."/>
            <person name="Pohl T."/>
            <person name="Merkel B.J."/>
            <person name="Hornburger P."/>
            <person name="Mueller R.-W."/>
            <person name="Bruemmer F."/>
            <person name="Labrenz M."/>
            <person name="Spormann A.M."/>
            <person name="Op den Camp H."/>
            <person name="Overmann J."/>
            <person name="Amann R."/>
            <person name="Jetten M.S.M."/>
            <person name="Mascher T."/>
            <person name="Medema M.H."/>
            <person name="Devos D.P."/>
            <person name="Kaster A.-K."/>
            <person name="Ovreas L."/>
            <person name="Rohde M."/>
            <person name="Galperin M.Y."/>
            <person name="Jogler C."/>
        </authorList>
    </citation>
    <scope>NUCLEOTIDE SEQUENCE [LARGE SCALE GENOMIC DNA]</scope>
    <source>
        <strain evidence="2 3">Pla85_3_4</strain>
    </source>
</reference>
<feature type="transmembrane region" description="Helical" evidence="1">
    <location>
        <begin position="451"/>
        <end position="468"/>
    </location>
</feature>
<evidence type="ECO:0000256" key="1">
    <source>
        <dbReference type="SAM" id="Phobius"/>
    </source>
</evidence>
<dbReference type="PANTHER" id="PTHR43471">
    <property type="entry name" value="ABC TRANSPORTER PERMEASE"/>
    <property type="match status" value="1"/>
</dbReference>
<dbReference type="Pfam" id="PF12679">
    <property type="entry name" value="ABC2_membrane_2"/>
    <property type="match status" value="1"/>
</dbReference>
<feature type="transmembrane region" description="Helical" evidence="1">
    <location>
        <begin position="221"/>
        <end position="241"/>
    </location>
</feature>
<feature type="transmembrane region" description="Helical" evidence="1">
    <location>
        <begin position="72"/>
        <end position="91"/>
    </location>
</feature>
<keyword evidence="1" id="KW-0472">Membrane</keyword>
<feature type="transmembrane region" description="Helical" evidence="1">
    <location>
        <begin position="389"/>
        <end position="412"/>
    </location>
</feature>
<keyword evidence="1" id="KW-1133">Transmembrane helix</keyword>
<keyword evidence="3" id="KW-1185">Reference proteome</keyword>
<dbReference type="AlphaFoldDB" id="A0A518DR72"/>
<gene>
    <name evidence="2" type="ORF">Pla8534_21110</name>
</gene>
<dbReference type="GO" id="GO:0140359">
    <property type="term" value="F:ABC-type transporter activity"/>
    <property type="evidence" value="ECO:0007669"/>
    <property type="project" value="InterPro"/>
</dbReference>
<keyword evidence="1" id="KW-0812">Transmembrane</keyword>
<dbReference type="EMBL" id="CP036433">
    <property type="protein sequence ID" value="QDU94322.1"/>
    <property type="molecule type" value="Genomic_DNA"/>
</dbReference>
<dbReference type="Proteomes" id="UP000317648">
    <property type="component" value="Chromosome"/>
</dbReference>
<feature type="transmembrane region" description="Helical" evidence="1">
    <location>
        <begin position="262"/>
        <end position="282"/>
    </location>
</feature>
<feature type="transmembrane region" description="Helical" evidence="1">
    <location>
        <begin position="294"/>
        <end position="312"/>
    </location>
</feature>